<keyword evidence="2" id="KW-0479">Metal-binding</keyword>
<evidence type="ECO:0000256" key="1">
    <source>
        <dbReference type="ARBA" id="ARBA00008766"/>
    </source>
</evidence>
<dbReference type="SUPFAM" id="SSF55920">
    <property type="entry name" value="Creatinase/aminopeptidase"/>
    <property type="match status" value="1"/>
</dbReference>
<accession>A0A172YAK3</accession>
<dbReference type="Pfam" id="PF16189">
    <property type="entry name" value="Creatinase_N_2"/>
    <property type="match status" value="1"/>
</dbReference>
<dbReference type="Gene3D" id="3.90.230.10">
    <property type="entry name" value="Creatinase/methionine aminopeptidase superfamily"/>
    <property type="match status" value="1"/>
</dbReference>
<keyword evidence="3" id="KW-0378">Hydrolase</keyword>
<dbReference type="AlphaFoldDB" id="A0A172YAK3"/>
<feature type="domain" description="Peptidase M24 C-terminal" evidence="6">
    <location>
        <begin position="544"/>
        <end position="604"/>
    </location>
</feature>
<dbReference type="InterPro" id="IPR029149">
    <property type="entry name" value="Creatin/AminoP/Spt16_N"/>
</dbReference>
<evidence type="ECO:0000259" key="4">
    <source>
        <dbReference type="Pfam" id="PF00557"/>
    </source>
</evidence>
<feature type="domain" description="Peptidase M24" evidence="4">
    <location>
        <begin position="317"/>
        <end position="530"/>
    </location>
</feature>
<evidence type="ECO:0000259" key="6">
    <source>
        <dbReference type="Pfam" id="PF16188"/>
    </source>
</evidence>
<evidence type="ECO:0000256" key="2">
    <source>
        <dbReference type="ARBA" id="ARBA00022723"/>
    </source>
</evidence>
<dbReference type="PANTHER" id="PTHR43763:SF6">
    <property type="entry name" value="XAA-PRO AMINOPEPTIDASE 1"/>
    <property type="match status" value="1"/>
</dbReference>
<dbReference type="CDD" id="cd01085">
    <property type="entry name" value="APP"/>
    <property type="match status" value="1"/>
</dbReference>
<dbReference type="Proteomes" id="UP000077875">
    <property type="component" value="Chromosome"/>
</dbReference>
<dbReference type="Pfam" id="PF01321">
    <property type="entry name" value="Creatinase_N"/>
    <property type="match status" value="1"/>
</dbReference>
<dbReference type="GO" id="GO:0046872">
    <property type="term" value="F:metal ion binding"/>
    <property type="evidence" value="ECO:0007669"/>
    <property type="project" value="UniProtKB-KW"/>
</dbReference>
<dbReference type="GO" id="GO:0070006">
    <property type="term" value="F:metalloaminopeptidase activity"/>
    <property type="evidence" value="ECO:0007669"/>
    <property type="project" value="InterPro"/>
</dbReference>
<keyword evidence="8" id="KW-1185">Reference proteome</keyword>
<dbReference type="FunFam" id="3.90.230.10:FF:000004">
    <property type="entry name" value="xaa-Pro aminopeptidase 1 isoform X1"/>
    <property type="match status" value="1"/>
</dbReference>
<dbReference type="InterPro" id="IPR032416">
    <property type="entry name" value="Peptidase_M24_C"/>
</dbReference>
<dbReference type="RefSeq" id="WP_064121234.1">
    <property type="nucleotide sequence ID" value="NZ_CP015243.1"/>
</dbReference>
<sequence>MPAETVQTIANRIDMLRQALEREGLDAWIAPSSDPHLSEYLPAHFSNREWLSGFTGSAGTLVVLGDDATLWADSRYWVQAEQQLDGSGIQLERLIPAEGRDHIAWLVSTLAEGARVGVDGAVLSLAAARTLEAAFAAKGIELATDRDLVGAIWPDRPALPKAPVYAHLDEFATTKRAVKLTALRRALEARGAQWQLLSSLDDVAWLFNLRGSDVDYNPVFLAHALIGPEQATLFVDETKFDAALIDELAADGVNLAPYDSVLEALAQLPSQARVSLDPNRLSLRLHQALPEGAATIEGISPTTLAKACKSEADLVHVRHAMEEDGAALCEFFAWLEAALARGEAITELTIDERLSARRAKRSRFVSLSFPTIAGFNANGALPHYRATETAHARISGNGLLLIDSGAQYLDGTTDITRVVPIGTPSDAQRRDYTLVLKGTIALSRARFPEGLKAPLLDAIARAPLWAAGVDFGHGTGHGVGYFMNVHEGPQVISYHAQPAPQTAMRAGMITSIEPGLYRPGQWGIRIENLVANQPFIEADGEFGEFLHFETLTLCPIDTRPIDLALLTQEEIAWLDAYHVEVRARLAPKLEGEALAWLELRTAPLAG</sequence>
<feature type="domain" description="Creatinase N-terminal" evidence="5">
    <location>
        <begin position="12"/>
        <end position="136"/>
    </location>
</feature>
<dbReference type="Pfam" id="PF00557">
    <property type="entry name" value="Peptidase_M24"/>
    <property type="match status" value="1"/>
</dbReference>
<dbReference type="InterPro" id="IPR036005">
    <property type="entry name" value="Creatinase/aminopeptidase-like"/>
</dbReference>
<dbReference type="KEGG" id="haa:A5892_01175"/>
<evidence type="ECO:0000259" key="5">
    <source>
        <dbReference type="Pfam" id="PF01321"/>
    </source>
</evidence>
<dbReference type="EMBL" id="CP015243">
    <property type="protein sequence ID" value="ANF56244.1"/>
    <property type="molecule type" value="Genomic_DNA"/>
</dbReference>
<dbReference type="InterPro" id="IPR050422">
    <property type="entry name" value="X-Pro_aminopeptidase_P"/>
</dbReference>
<gene>
    <name evidence="7" type="ORF">A5892_01175</name>
</gene>
<proteinExistence type="inferred from homology"/>
<evidence type="ECO:0000256" key="3">
    <source>
        <dbReference type="ARBA" id="ARBA00022801"/>
    </source>
</evidence>
<dbReference type="Pfam" id="PF16188">
    <property type="entry name" value="Peptidase_M24_C"/>
    <property type="match status" value="1"/>
</dbReference>
<dbReference type="SUPFAM" id="SSF53092">
    <property type="entry name" value="Creatinase/prolidase N-terminal domain"/>
    <property type="match status" value="1"/>
</dbReference>
<organism evidence="7 8">
    <name type="scientific">Halotalea alkalilenta</name>
    <dbReference type="NCBI Taxonomy" id="376489"/>
    <lineage>
        <taxon>Bacteria</taxon>
        <taxon>Pseudomonadati</taxon>
        <taxon>Pseudomonadota</taxon>
        <taxon>Gammaproteobacteria</taxon>
        <taxon>Oceanospirillales</taxon>
        <taxon>Halomonadaceae</taxon>
        <taxon>Halotalea</taxon>
    </lineage>
</organism>
<dbReference type="Gene3D" id="3.40.350.10">
    <property type="entry name" value="Creatinase/prolidase N-terminal domain"/>
    <property type="match status" value="2"/>
</dbReference>
<name>A0A172YAK3_9GAMM</name>
<dbReference type="InterPro" id="IPR000587">
    <property type="entry name" value="Creatinase_N"/>
</dbReference>
<protein>
    <submittedName>
        <fullName evidence="7">Peptidase M24</fullName>
    </submittedName>
</protein>
<comment type="similarity">
    <text evidence="1">Belongs to the peptidase M24B family.</text>
</comment>
<dbReference type="InterPro" id="IPR033740">
    <property type="entry name" value="Pept_M24B"/>
</dbReference>
<evidence type="ECO:0000313" key="7">
    <source>
        <dbReference type="EMBL" id="ANF56244.1"/>
    </source>
</evidence>
<dbReference type="STRING" id="376489.A5892_01175"/>
<dbReference type="InterPro" id="IPR000994">
    <property type="entry name" value="Pept_M24"/>
</dbReference>
<evidence type="ECO:0000313" key="8">
    <source>
        <dbReference type="Proteomes" id="UP000077875"/>
    </source>
</evidence>
<dbReference type="GO" id="GO:0005737">
    <property type="term" value="C:cytoplasm"/>
    <property type="evidence" value="ECO:0007669"/>
    <property type="project" value="UniProtKB-ARBA"/>
</dbReference>
<dbReference type="PANTHER" id="PTHR43763">
    <property type="entry name" value="XAA-PRO AMINOPEPTIDASE 1"/>
    <property type="match status" value="1"/>
</dbReference>
<reference evidence="7 8" key="1">
    <citation type="submission" date="2016-04" db="EMBL/GenBank/DDBJ databases">
        <title>Complete Genome Sequence of Halotalea alkalilenta IHB B 13600.</title>
        <authorList>
            <person name="Swarnkar M.K."/>
            <person name="Sharma A."/>
            <person name="Kaushal K."/>
            <person name="Soni R."/>
            <person name="Rana S."/>
            <person name="Singh A.K."/>
            <person name="Gulati A."/>
        </authorList>
    </citation>
    <scope>NUCLEOTIDE SEQUENCE [LARGE SCALE GENOMIC DNA]</scope>
    <source>
        <strain evidence="7 8">IHB B 13600</strain>
    </source>
</reference>